<proteinExistence type="predicted"/>
<dbReference type="EMBL" id="SITD01000061">
    <property type="protein sequence ID" value="TBM24609.1"/>
    <property type="molecule type" value="Genomic_DNA"/>
</dbReference>
<gene>
    <name evidence="2" type="ORF">CJD50_00395</name>
    <name evidence="3" type="ORF">EYY89_14285</name>
</gene>
<dbReference type="RefSeq" id="WP_008812570.1">
    <property type="nucleotide sequence ID" value="NZ_CALECD010000057.1"/>
</dbReference>
<accession>A0A2A2MG90</accession>
<name>A0A2A2MG90_9GAMM</name>
<dbReference type="OrthoDB" id="6593070at2"/>
<feature type="transmembrane region" description="Helical" evidence="1">
    <location>
        <begin position="12"/>
        <end position="31"/>
    </location>
</feature>
<protein>
    <submittedName>
        <fullName evidence="2">Uncharacterized protein</fullName>
    </submittedName>
</protein>
<dbReference type="Pfam" id="PF15941">
    <property type="entry name" value="FidL_like"/>
    <property type="match status" value="1"/>
</dbReference>
<organism evidence="2 4">
    <name type="scientific">Hafnia paralvei</name>
    <dbReference type="NCBI Taxonomy" id="546367"/>
    <lineage>
        <taxon>Bacteria</taxon>
        <taxon>Pseudomonadati</taxon>
        <taxon>Pseudomonadota</taxon>
        <taxon>Gammaproteobacteria</taxon>
        <taxon>Enterobacterales</taxon>
        <taxon>Hafniaceae</taxon>
        <taxon>Hafnia</taxon>
    </lineage>
</organism>
<dbReference type="GeneID" id="69637424"/>
<evidence type="ECO:0000256" key="1">
    <source>
        <dbReference type="SAM" id="Phobius"/>
    </source>
</evidence>
<evidence type="ECO:0000313" key="5">
    <source>
        <dbReference type="Proteomes" id="UP000293380"/>
    </source>
</evidence>
<dbReference type="Proteomes" id="UP000293380">
    <property type="component" value="Unassembled WGS sequence"/>
</dbReference>
<evidence type="ECO:0000313" key="2">
    <source>
        <dbReference type="EMBL" id="PAV97982.1"/>
    </source>
</evidence>
<keyword evidence="4" id="KW-1185">Reference proteome</keyword>
<dbReference type="InterPro" id="IPR031854">
    <property type="entry name" value="FidL-like"/>
</dbReference>
<keyword evidence="1" id="KW-0812">Transmembrane</keyword>
<keyword evidence="1" id="KW-1133">Transmembrane helix</keyword>
<reference evidence="3 5" key="2">
    <citation type="submission" date="2019-02" db="EMBL/GenBank/DDBJ databases">
        <title>Comparative genomic analysis of the Hafnia genus genomes.</title>
        <authorList>
            <person name="Zhiqiu Y."/>
            <person name="Chao Y."/>
            <person name="Yuhui D."/>
            <person name="Di H."/>
            <person name="Bin L."/>
        </authorList>
    </citation>
    <scope>NUCLEOTIDE SEQUENCE [LARGE SCALE GENOMIC DNA]</scope>
    <source>
        <strain evidence="3 5">PCM_1194</strain>
    </source>
</reference>
<dbReference type="Proteomes" id="UP000218796">
    <property type="component" value="Unassembled WGS sequence"/>
</dbReference>
<dbReference type="AlphaFoldDB" id="A0A2A2MG90"/>
<dbReference type="EMBL" id="NQMS01000001">
    <property type="protein sequence ID" value="PAV97982.1"/>
    <property type="molecule type" value="Genomic_DNA"/>
</dbReference>
<evidence type="ECO:0000313" key="4">
    <source>
        <dbReference type="Proteomes" id="UP000218796"/>
    </source>
</evidence>
<reference evidence="2 4" key="1">
    <citation type="submission" date="2017-08" db="EMBL/GenBank/DDBJ databases">
        <title>Draft Genome Sequence of Hafnia alvei CITHA-6 Isolated from Raw Bovine Milk.</title>
        <authorList>
            <person name="Culligan E.P."/>
            <person name="Mcsweeney A."/>
            <person name="O'Doherty C."/>
            <person name="Gleeson E."/>
            <person name="O'Riordan D."/>
            <person name="Sleator R.D."/>
        </authorList>
    </citation>
    <scope>NUCLEOTIDE SEQUENCE [LARGE SCALE GENOMIC DNA]</scope>
    <source>
        <strain evidence="2 4">CITHA-6</strain>
    </source>
</reference>
<evidence type="ECO:0000313" key="3">
    <source>
        <dbReference type="EMBL" id="TBM24609.1"/>
    </source>
</evidence>
<keyword evidence="1" id="KW-0472">Membrane</keyword>
<sequence length="164" mass="18805">MSLIIKVKINHILLFIAFISLINIAYFFYSYKTRLNINCESSGMSEIANEKVKIRADGSTTYRFNTDYTGRISIKTKIDIGDKSYFLNRDISITYEREGADYYKVTPTKVLRSLADNAPDHFIENSFMIKQAYEYALTIKKVNNNTYLLGGSFSPMTICVVKPN</sequence>
<comment type="caution">
    <text evidence="2">The sequence shown here is derived from an EMBL/GenBank/DDBJ whole genome shotgun (WGS) entry which is preliminary data.</text>
</comment>